<dbReference type="Gene3D" id="3.30.465.10">
    <property type="match status" value="1"/>
</dbReference>
<evidence type="ECO:0000313" key="8">
    <source>
        <dbReference type="Proteomes" id="UP000721844"/>
    </source>
</evidence>
<evidence type="ECO:0000259" key="6">
    <source>
        <dbReference type="PROSITE" id="PS51387"/>
    </source>
</evidence>
<dbReference type="Proteomes" id="UP000721844">
    <property type="component" value="Unassembled WGS sequence"/>
</dbReference>
<keyword evidence="8" id="KW-1185">Reference proteome</keyword>
<dbReference type="InterPro" id="IPR016166">
    <property type="entry name" value="FAD-bd_PCMH"/>
</dbReference>
<evidence type="ECO:0000256" key="5">
    <source>
        <dbReference type="ARBA" id="ARBA00023002"/>
    </source>
</evidence>
<dbReference type="PANTHER" id="PTHR42973">
    <property type="entry name" value="BINDING OXIDOREDUCTASE, PUTATIVE (AFU_ORTHOLOGUE AFUA_1G17690)-RELATED"/>
    <property type="match status" value="1"/>
</dbReference>
<feature type="domain" description="FAD-binding PCMH-type" evidence="6">
    <location>
        <begin position="45"/>
        <end position="218"/>
    </location>
</feature>
<dbReference type="Gene3D" id="3.40.462.20">
    <property type="match status" value="1"/>
</dbReference>
<dbReference type="InterPro" id="IPR036318">
    <property type="entry name" value="FAD-bd_PCMH-like_sf"/>
</dbReference>
<dbReference type="InterPro" id="IPR016169">
    <property type="entry name" value="FAD-bd_PCMH_sub2"/>
</dbReference>
<accession>A0A963Z872</accession>
<name>A0A963Z872_9PROT</name>
<comment type="caution">
    <text evidence="7">The sequence shown here is derived from an EMBL/GenBank/DDBJ whole genome shotgun (WGS) entry which is preliminary data.</text>
</comment>
<organism evidence="7 8">
    <name type="scientific">Acidisoma cellulosilyticum</name>
    <dbReference type="NCBI Taxonomy" id="2802395"/>
    <lineage>
        <taxon>Bacteria</taxon>
        <taxon>Pseudomonadati</taxon>
        <taxon>Pseudomonadota</taxon>
        <taxon>Alphaproteobacteria</taxon>
        <taxon>Acetobacterales</taxon>
        <taxon>Acidocellaceae</taxon>
        <taxon>Acidisoma</taxon>
    </lineage>
</organism>
<dbReference type="InterPro" id="IPR050416">
    <property type="entry name" value="FAD-linked_Oxidoreductase"/>
</dbReference>
<dbReference type="AlphaFoldDB" id="A0A963Z872"/>
<dbReference type="InterPro" id="IPR006094">
    <property type="entry name" value="Oxid_FAD_bind_N"/>
</dbReference>
<evidence type="ECO:0000256" key="4">
    <source>
        <dbReference type="ARBA" id="ARBA00022827"/>
    </source>
</evidence>
<dbReference type="RefSeq" id="WP_227310592.1">
    <property type="nucleotide sequence ID" value="NZ_JAESVA010000017.1"/>
</dbReference>
<evidence type="ECO:0000256" key="1">
    <source>
        <dbReference type="ARBA" id="ARBA00001974"/>
    </source>
</evidence>
<dbReference type="SUPFAM" id="SSF56176">
    <property type="entry name" value="FAD-binding/transporter-associated domain-like"/>
    <property type="match status" value="1"/>
</dbReference>
<dbReference type="InterPro" id="IPR006093">
    <property type="entry name" value="Oxy_OxRdtase_FAD_BS"/>
</dbReference>
<keyword evidence="3" id="KW-0285">Flavoprotein</keyword>
<evidence type="ECO:0000256" key="3">
    <source>
        <dbReference type="ARBA" id="ARBA00022630"/>
    </source>
</evidence>
<gene>
    <name evidence="7" type="ORF">ACELLULO517_26625</name>
</gene>
<sequence length="475" mass="51169">MANHDPEAPDSAKLKADFGFKGAVLTPSDPGFDDAVFGGLWNKLRPARHPAIIAQVEDEDDVAAAVTFARAVKLKVTVRGGGHSWCGTSLRRGSLLIDLTKLNKIISVDPLALTAVVQPIVTNREVQSALNREGLAFPTGHCPSVKVSGYFLSGGMSWNHGVWGPGVGSVKAIELITAAGDRITASATENQDYFWAARGAGAGFFGVVLRYHLTLYPLPKAITSSVYYYPYEQVEALAGWLDGLVRKLPPSVELSLFVVHAPADLAESAVSSNGKLALVTATMFADVAEEAVQTLRLFDSFPSIDQCLQKFVAQPTTFEALFDASGALWPSDLRSLVDAQFYRAPLVEAVRAVKDHLITTPSAKTVFLFSVYTGPDAAPPTPKDAAFSATGPMYGGPWTMWDSADQDAENLAWHEECVALLQPSVVAHYVGETNIVGHPDYAEQSFGPGVWQRLQDLRQMHDPDGLFFGFTEGLT</sequence>
<keyword evidence="4" id="KW-0274">FAD</keyword>
<comment type="cofactor">
    <cofactor evidence="1">
        <name>FAD</name>
        <dbReference type="ChEBI" id="CHEBI:57692"/>
    </cofactor>
</comment>
<evidence type="ECO:0000256" key="2">
    <source>
        <dbReference type="ARBA" id="ARBA00005466"/>
    </source>
</evidence>
<dbReference type="GO" id="GO:0071949">
    <property type="term" value="F:FAD binding"/>
    <property type="evidence" value="ECO:0007669"/>
    <property type="project" value="InterPro"/>
</dbReference>
<dbReference type="GO" id="GO:0016491">
    <property type="term" value="F:oxidoreductase activity"/>
    <property type="evidence" value="ECO:0007669"/>
    <property type="project" value="UniProtKB-KW"/>
</dbReference>
<reference evidence="7 8" key="1">
    <citation type="journal article" date="2021" name="Microorganisms">
        <title>Acidisoma silvae sp. nov. and Acidisomacellulosilytica sp. nov., Two Acidophilic Bacteria Isolated from Decaying Wood, Hydrolyzing Cellulose and Producing Poly-3-hydroxybutyrate.</title>
        <authorList>
            <person name="Mieszkin S."/>
            <person name="Pouder E."/>
            <person name="Uroz S."/>
            <person name="Simon-Colin C."/>
            <person name="Alain K."/>
        </authorList>
    </citation>
    <scope>NUCLEOTIDE SEQUENCE [LARGE SCALE GENOMIC DNA]</scope>
    <source>
        <strain evidence="7 8">HW T5.17</strain>
    </source>
</reference>
<dbReference type="PANTHER" id="PTHR42973:SF39">
    <property type="entry name" value="FAD-BINDING PCMH-TYPE DOMAIN-CONTAINING PROTEIN"/>
    <property type="match status" value="1"/>
</dbReference>
<proteinExistence type="inferred from homology"/>
<comment type="similarity">
    <text evidence="2">Belongs to the oxygen-dependent FAD-linked oxidoreductase family.</text>
</comment>
<dbReference type="PROSITE" id="PS51387">
    <property type="entry name" value="FAD_PCMH"/>
    <property type="match status" value="1"/>
</dbReference>
<dbReference type="PROSITE" id="PS00862">
    <property type="entry name" value="OX2_COVAL_FAD"/>
    <property type="match status" value="1"/>
</dbReference>
<evidence type="ECO:0000313" key="7">
    <source>
        <dbReference type="EMBL" id="MCB8883850.1"/>
    </source>
</evidence>
<dbReference type="Gene3D" id="3.30.43.10">
    <property type="entry name" value="Uridine Diphospho-n-acetylenolpyruvylglucosamine Reductase, domain 2"/>
    <property type="match status" value="1"/>
</dbReference>
<dbReference type="Pfam" id="PF01565">
    <property type="entry name" value="FAD_binding_4"/>
    <property type="match status" value="1"/>
</dbReference>
<dbReference type="InterPro" id="IPR016167">
    <property type="entry name" value="FAD-bd_PCMH_sub1"/>
</dbReference>
<protein>
    <submittedName>
        <fullName evidence="7">FAD-binding oxidoreductase</fullName>
    </submittedName>
</protein>
<dbReference type="EMBL" id="JAESVA010000017">
    <property type="protein sequence ID" value="MCB8883850.1"/>
    <property type="molecule type" value="Genomic_DNA"/>
</dbReference>
<keyword evidence="5" id="KW-0560">Oxidoreductase</keyword>